<feature type="region of interest" description="Disordered" evidence="1">
    <location>
        <begin position="28"/>
        <end position="53"/>
    </location>
</feature>
<keyword evidence="3" id="KW-1185">Reference proteome</keyword>
<dbReference type="Proteomes" id="UP000285146">
    <property type="component" value="Unassembled WGS sequence"/>
</dbReference>
<evidence type="ECO:0000313" key="3">
    <source>
        <dbReference type="Proteomes" id="UP000285146"/>
    </source>
</evidence>
<accession>A0A423VEN5</accession>
<comment type="caution">
    <text evidence="2">The sequence shown here is derived from an EMBL/GenBank/DDBJ whole genome shotgun (WGS) entry which is preliminary data.</text>
</comment>
<organism evidence="2 3">
    <name type="scientific">Cytospora leucostoma</name>
    <dbReference type="NCBI Taxonomy" id="1230097"/>
    <lineage>
        <taxon>Eukaryota</taxon>
        <taxon>Fungi</taxon>
        <taxon>Dikarya</taxon>
        <taxon>Ascomycota</taxon>
        <taxon>Pezizomycotina</taxon>
        <taxon>Sordariomycetes</taxon>
        <taxon>Sordariomycetidae</taxon>
        <taxon>Diaporthales</taxon>
        <taxon>Cytosporaceae</taxon>
        <taxon>Cytospora</taxon>
    </lineage>
</organism>
<evidence type="ECO:0000256" key="1">
    <source>
        <dbReference type="SAM" id="MobiDB-lite"/>
    </source>
</evidence>
<proteinExistence type="predicted"/>
<reference evidence="2 3" key="1">
    <citation type="submission" date="2015-09" db="EMBL/GenBank/DDBJ databases">
        <title>Host preference determinants of Valsa canker pathogens revealed by comparative genomics.</title>
        <authorList>
            <person name="Yin Z."/>
            <person name="Huang L."/>
        </authorList>
    </citation>
    <scope>NUCLEOTIDE SEQUENCE [LARGE SCALE GENOMIC DNA]</scope>
    <source>
        <strain evidence="2 3">SXYLt</strain>
    </source>
</reference>
<protein>
    <submittedName>
        <fullName evidence="2">Uncharacterized protein</fullName>
    </submittedName>
</protein>
<feature type="compositionally biased region" description="Basic and acidic residues" evidence="1">
    <location>
        <begin position="41"/>
        <end position="53"/>
    </location>
</feature>
<gene>
    <name evidence="2" type="ORF">VPNG_10257</name>
</gene>
<dbReference type="AlphaFoldDB" id="A0A423VEN5"/>
<evidence type="ECO:0000313" key="2">
    <source>
        <dbReference type="EMBL" id="ROV89252.1"/>
    </source>
</evidence>
<dbReference type="EMBL" id="LKEB01000107">
    <property type="protein sequence ID" value="ROV89252.1"/>
    <property type="molecule type" value="Genomic_DNA"/>
</dbReference>
<name>A0A423VEN5_9PEZI</name>
<sequence length="67" mass="7685">MPSADTRREVGWEDVELRADEADPAIIRPMYSNAQQRKRPKTEDGRRKTEDGCRLQQKVVGKVRVGC</sequence>
<dbReference type="InParanoid" id="A0A423VEN5"/>